<evidence type="ECO:0000256" key="10">
    <source>
        <dbReference type="PIRSR" id="PIRSR001589-3"/>
    </source>
</evidence>
<evidence type="ECO:0000256" key="6">
    <source>
        <dbReference type="ARBA" id="ARBA00022962"/>
    </source>
</evidence>
<dbReference type="GO" id="GO:0006529">
    <property type="term" value="P:asparagine biosynthetic process"/>
    <property type="evidence" value="ECO:0007669"/>
    <property type="project" value="UniProtKB-KW"/>
</dbReference>
<evidence type="ECO:0000256" key="3">
    <source>
        <dbReference type="ARBA" id="ARBA00012737"/>
    </source>
</evidence>
<dbReference type="InterPro" id="IPR001962">
    <property type="entry name" value="Asn_synthase"/>
</dbReference>
<dbReference type="InterPro" id="IPR017932">
    <property type="entry name" value="GATase_2_dom"/>
</dbReference>
<evidence type="ECO:0000256" key="5">
    <source>
        <dbReference type="ARBA" id="ARBA00022840"/>
    </source>
</evidence>
<dbReference type="PIRSF" id="PIRSF001589">
    <property type="entry name" value="Asn_synthetase_glu-h"/>
    <property type="match status" value="1"/>
</dbReference>
<evidence type="ECO:0000256" key="1">
    <source>
        <dbReference type="ARBA" id="ARBA00005187"/>
    </source>
</evidence>
<dbReference type="InterPro" id="IPR051786">
    <property type="entry name" value="ASN_synthetase/amidase"/>
</dbReference>
<evidence type="ECO:0000256" key="2">
    <source>
        <dbReference type="ARBA" id="ARBA00005752"/>
    </source>
</evidence>
<protein>
    <recommendedName>
        <fullName evidence="3">asparagine synthase (glutamine-hydrolyzing)</fullName>
        <ecNumber evidence="3">6.3.5.4</ecNumber>
    </recommendedName>
</protein>
<dbReference type="CDD" id="cd00712">
    <property type="entry name" value="AsnB"/>
    <property type="match status" value="1"/>
</dbReference>
<feature type="site" description="Important for beta-aspartyl-AMP intermediate formation" evidence="10">
    <location>
        <position position="372"/>
    </location>
</feature>
<dbReference type="InterPro" id="IPR033738">
    <property type="entry name" value="AsnB_N"/>
</dbReference>
<keyword evidence="6 8" id="KW-0315">Glutamine amidotransferase</keyword>
<dbReference type="NCBIfam" id="TIGR01536">
    <property type="entry name" value="asn_synth_AEB"/>
    <property type="match status" value="1"/>
</dbReference>
<dbReference type="PANTHER" id="PTHR43284">
    <property type="entry name" value="ASPARAGINE SYNTHETASE (GLUTAMINE-HYDROLYZING)"/>
    <property type="match status" value="1"/>
</dbReference>
<accession>A0A1V1PE25</accession>
<comment type="pathway">
    <text evidence="1">Amino-acid biosynthesis; L-asparagine biosynthesis; L-asparagine from L-aspartate (L-Gln route): step 1/1.</text>
</comment>
<feature type="domain" description="Glutamine amidotransferase type-2" evidence="11">
    <location>
        <begin position="2"/>
        <end position="217"/>
    </location>
</feature>
<keyword evidence="5 9" id="KW-0067">ATP-binding</keyword>
<dbReference type="InterPro" id="IPR006426">
    <property type="entry name" value="Asn_synth_AEB"/>
</dbReference>
<evidence type="ECO:0000259" key="11">
    <source>
        <dbReference type="PROSITE" id="PS51278"/>
    </source>
</evidence>
<comment type="catalytic activity">
    <reaction evidence="7">
        <text>L-aspartate + L-glutamine + ATP + H2O = L-asparagine + L-glutamate + AMP + diphosphate + H(+)</text>
        <dbReference type="Rhea" id="RHEA:12228"/>
        <dbReference type="ChEBI" id="CHEBI:15377"/>
        <dbReference type="ChEBI" id="CHEBI:15378"/>
        <dbReference type="ChEBI" id="CHEBI:29985"/>
        <dbReference type="ChEBI" id="CHEBI:29991"/>
        <dbReference type="ChEBI" id="CHEBI:30616"/>
        <dbReference type="ChEBI" id="CHEBI:33019"/>
        <dbReference type="ChEBI" id="CHEBI:58048"/>
        <dbReference type="ChEBI" id="CHEBI:58359"/>
        <dbReference type="ChEBI" id="CHEBI:456215"/>
        <dbReference type="EC" id="6.3.5.4"/>
    </reaction>
</comment>
<dbReference type="GO" id="GO:0005524">
    <property type="term" value="F:ATP binding"/>
    <property type="evidence" value="ECO:0007669"/>
    <property type="project" value="UniProtKB-KW"/>
</dbReference>
<gene>
    <name evidence="12" type="primary">asnB</name>
    <name evidence="12" type="ORF">OMM_01340</name>
</gene>
<dbReference type="EMBL" id="ATBP01000100">
    <property type="protein sequence ID" value="ETR72925.1"/>
    <property type="molecule type" value="Genomic_DNA"/>
</dbReference>
<dbReference type="Proteomes" id="UP000189670">
    <property type="component" value="Unassembled WGS sequence"/>
</dbReference>
<dbReference type="GO" id="GO:0004066">
    <property type="term" value="F:asparagine synthase (glutamine-hydrolyzing) activity"/>
    <property type="evidence" value="ECO:0007669"/>
    <property type="project" value="UniProtKB-EC"/>
</dbReference>
<dbReference type="Gene3D" id="3.60.20.10">
    <property type="entry name" value="Glutamine Phosphoribosylpyrophosphate, subunit 1, domain 1"/>
    <property type="match status" value="1"/>
</dbReference>
<evidence type="ECO:0000256" key="8">
    <source>
        <dbReference type="PIRSR" id="PIRSR001589-1"/>
    </source>
</evidence>
<evidence type="ECO:0000256" key="7">
    <source>
        <dbReference type="ARBA" id="ARBA00048741"/>
    </source>
</evidence>
<name>A0A1V1PE25_9BACT</name>
<keyword evidence="8" id="KW-0028">Amino-acid biosynthesis</keyword>
<reference evidence="13" key="1">
    <citation type="submission" date="2012-11" db="EMBL/GenBank/DDBJ databases">
        <authorList>
            <person name="Lucero-Rivera Y.E."/>
            <person name="Tovar-Ramirez D."/>
        </authorList>
    </citation>
    <scope>NUCLEOTIDE SEQUENCE [LARGE SCALE GENOMIC DNA]</scope>
    <source>
        <strain evidence="13">Araruama</strain>
    </source>
</reference>
<feature type="binding site" evidence="9">
    <location>
        <position position="297"/>
    </location>
    <ligand>
        <name>ATP</name>
        <dbReference type="ChEBI" id="CHEBI:30616"/>
    </ligand>
</feature>
<dbReference type="SUPFAM" id="SSF56235">
    <property type="entry name" value="N-terminal nucleophile aminohydrolases (Ntn hydrolases)"/>
    <property type="match status" value="1"/>
</dbReference>
<evidence type="ECO:0000256" key="4">
    <source>
        <dbReference type="ARBA" id="ARBA00022741"/>
    </source>
</evidence>
<dbReference type="Pfam" id="PF13537">
    <property type="entry name" value="GATase_7"/>
    <property type="match status" value="1"/>
</dbReference>
<proteinExistence type="inferred from homology"/>
<evidence type="ECO:0000256" key="9">
    <source>
        <dbReference type="PIRSR" id="PIRSR001589-2"/>
    </source>
</evidence>
<dbReference type="Pfam" id="PF00733">
    <property type="entry name" value="Asn_synthase"/>
    <property type="match status" value="1"/>
</dbReference>
<feature type="active site" description="For GATase activity" evidence="8">
    <location>
        <position position="2"/>
    </location>
</feature>
<feature type="binding site" evidence="9">
    <location>
        <position position="104"/>
    </location>
    <ligand>
        <name>L-glutamine</name>
        <dbReference type="ChEBI" id="CHEBI:58359"/>
    </ligand>
</feature>
<dbReference type="EC" id="6.3.5.4" evidence="3"/>
<keyword evidence="8" id="KW-0061">Asparagine biosynthesis</keyword>
<dbReference type="GO" id="GO:0005829">
    <property type="term" value="C:cytosol"/>
    <property type="evidence" value="ECO:0007669"/>
    <property type="project" value="TreeGrafter"/>
</dbReference>
<dbReference type="InterPro" id="IPR029055">
    <property type="entry name" value="Ntn_hydrolases_N"/>
</dbReference>
<dbReference type="SUPFAM" id="SSF52402">
    <property type="entry name" value="Adenine nucleotide alpha hydrolases-like"/>
    <property type="match status" value="1"/>
</dbReference>
<dbReference type="Gene3D" id="3.40.50.620">
    <property type="entry name" value="HUPs"/>
    <property type="match status" value="2"/>
</dbReference>
<dbReference type="CDD" id="cd01991">
    <property type="entry name" value="Asn_synthase_B_C"/>
    <property type="match status" value="1"/>
</dbReference>
<sequence length="637" mass="74358">MCGITGFCDFTSRSNDTILKDMTDTLVHRGPDDHGYQIFQDTNAIIGLGHRRLSILDLSPLGRQPMQTPDERYHIVFNGEIYNFAEIQQRLIKQYNIKFLSQSDTEVILHAYQRWGIESFHHFRGMFAFVIFDKQQKQLLLCRDRTGVKPLYYYWNNGCFLFSSELKSFHQHPGFTKKLDINGVHAYLKWGYIPAPHTIFENTFKLQPGHYLTLDITRQTLTDKQYWNSMDCYNQPILDISFEEALVELERLFIQSFGYRMVADVPVGVFLSGGFDSVAVTAILQKHQSERLKTFTIGFDEHTYNEAPDAKKIADYLGCDHTEYICTPKDALLIIPKLPDIYDEPFGDSSAIPTILVSEKARQNVTVALSADAGDELFAGYSKYQTAIKIWKTINQLTPTQKKLIDHCLRYIPFQTLQRLFSAYNLETRAQKIKQMLRSSHIVDFMNITSQLITDQDRQSMMLKETILLPTAFDNKQSDIYQTDLINLMLATDYQTYLPDDILVKVDRATMSVGLEGREPLLDHHILEFVARLPGHFKYSEEGPKHLLKTLVYQYCPKSFLNRPKKGFSVPLEGWFRNELKFYFLHYLDPSRLKKQGLFNDKFVVRLRDRYLKGHPENVQKLWQLLMFQMWMSRWMD</sequence>
<evidence type="ECO:0000313" key="13">
    <source>
        <dbReference type="Proteomes" id="UP000189670"/>
    </source>
</evidence>
<dbReference type="PANTHER" id="PTHR43284:SF1">
    <property type="entry name" value="ASPARAGINE SYNTHETASE"/>
    <property type="match status" value="1"/>
</dbReference>
<comment type="similarity">
    <text evidence="2">Belongs to the asparagine synthetase family.</text>
</comment>
<keyword evidence="4 9" id="KW-0547">Nucleotide-binding</keyword>
<dbReference type="PROSITE" id="PS51278">
    <property type="entry name" value="GATASE_TYPE_2"/>
    <property type="match status" value="1"/>
</dbReference>
<dbReference type="InterPro" id="IPR014729">
    <property type="entry name" value="Rossmann-like_a/b/a_fold"/>
</dbReference>
<comment type="caution">
    <text evidence="12">The sequence shown here is derived from an EMBL/GenBank/DDBJ whole genome shotgun (WGS) entry which is preliminary data.</text>
</comment>
<dbReference type="AlphaFoldDB" id="A0A1V1PE25"/>
<evidence type="ECO:0000313" key="12">
    <source>
        <dbReference type="EMBL" id="ETR72925.1"/>
    </source>
</evidence>
<organism evidence="12 13">
    <name type="scientific">Candidatus Magnetoglobus multicellularis str. Araruama</name>
    <dbReference type="NCBI Taxonomy" id="890399"/>
    <lineage>
        <taxon>Bacteria</taxon>
        <taxon>Pseudomonadati</taxon>
        <taxon>Thermodesulfobacteriota</taxon>
        <taxon>Desulfobacteria</taxon>
        <taxon>Desulfobacterales</taxon>
        <taxon>Desulfobacteraceae</taxon>
        <taxon>Candidatus Magnetoglobus</taxon>
    </lineage>
</organism>